<dbReference type="CDD" id="cd03366">
    <property type="entry name" value="TOPRIM_TopoIIA_GyrB"/>
    <property type="match status" value="1"/>
</dbReference>
<evidence type="ECO:0000256" key="5">
    <source>
        <dbReference type="ARBA" id="ARBA00022840"/>
    </source>
</evidence>
<evidence type="ECO:0000256" key="6">
    <source>
        <dbReference type="ARBA" id="ARBA00022842"/>
    </source>
</evidence>
<evidence type="ECO:0000256" key="2">
    <source>
        <dbReference type="ARBA" id="ARBA00010708"/>
    </source>
</evidence>
<dbReference type="InterPro" id="IPR013760">
    <property type="entry name" value="Topo_IIA-like_dom_sf"/>
</dbReference>
<dbReference type="GO" id="GO:0003677">
    <property type="term" value="F:DNA binding"/>
    <property type="evidence" value="ECO:0007669"/>
    <property type="project" value="UniProtKB-KW"/>
</dbReference>
<evidence type="ECO:0000259" key="11">
    <source>
        <dbReference type="PROSITE" id="PS50880"/>
    </source>
</evidence>
<dbReference type="eggNOG" id="COG0187">
    <property type="taxonomic scope" value="Bacteria"/>
</dbReference>
<dbReference type="CDD" id="cd00822">
    <property type="entry name" value="TopoII_Trans_DNA_gyrase"/>
    <property type="match status" value="1"/>
</dbReference>
<dbReference type="InterPro" id="IPR011557">
    <property type="entry name" value="GyrB"/>
</dbReference>
<dbReference type="PRINTS" id="PR00418">
    <property type="entry name" value="TPI2FAMILY"/>
</dbReference>
<dbReference type="Pfam" id="PF01751">
    <property type="entry name" value="Toprim"/>
    <property type="match status" value="1"/>
</dbReference>
<dbReference type="Gene3D" id="3.30.565.10">
    <property type="entry name" value="Histidine kinase-like ATPase, C-terminal domain"/>
    <property type="match status" value="1"/>
</dbReference>
<dbReference type="GO" id="GO:0005737">
    <property type="term" value="C:cytoplasm"/>
    <property type="evidence" value="ECO:0007669"/>
    <property type="project" value="UniProtKB-SubCell"/>
</dbReference>
<evidence type="ECO:0000256" key="3">
    <source>
        <dbReference type="ARBA" id="ARBA00022723"/>
    </source>
</evidence>
<dbReference type="GO" id="GO:0006261">
    <property type="term" value="P:DNA-templated DNA replication"/>
    <property type="evidence" value="ECO:0007669"/>
    <property type="project" value="UniProtKB-UniRule"/>
</dbReference>
<comment type="similarity">
    <text evidence="2 10">Belongs to the type II topoisomerase GyrB family.</text>
</comment>
<comment type="cofactor">
    <cofactor evidence="10">
        <name>Mg(2+)</name>
        <dbReference type="ChEBI" id="CHEBI:18420"/>
    </cofactor>
    <cofactor evidence="10">
        <name>Mn(2+)</name>
        <dbReference type="ChEBI" id="CHEBI:29035"/>
    </cofactor>
    <cofactor evidence="10">
        <name>Ca(2+)</name>
        <dbReference type="ChEBI" id="CHEBI:29108"/>
    </cofactor>
    <text evidence="10">Binds two Mg(2+) per subunit. The magnesium ions form salt bridges with both the protein and the DNA. Can also accept other divalent metal cations, such as Mn(2+) or Ca(2+).</text>
</comment>
<dbReference type="Proteomes" id="UP000003806">
    <property type="component" value="Chromosome"/>
</dbReference>
<feature type="binding site" evidence="10">
    <location>
        <position position="502"/>
    </location>
    <ligand>
        <name>Mg(2+)</name>
        <dbReference type="ChEBI" id="CHEBI:18420"/>
        <label>2</label>
    </ligand>
</feature>
<dbReference type="InterPro" id="IPR013506">
    <property type="entry name" value="Topo_IIA_bsu_dom2"/>
</dbReference>
<dbReference type="EC" id="5.6.2.2" evidence="10"/>
<dbReference type="InterPro" id="IPR002288">
    <property type="entry name" value="DNA_gyrase_B_C"/>
</dbReference>
<feature type="binding site" evidence="10">
    <location>
        <position position="504"/>
    </location>
    <ligand>
        <name>Mg(2+)</name>
        <dbReference type="ChEBI" id="CHEBI:18420"/>
        <label>2</label>
    </ligand>
</feature>
<keyword evidence="3 10" id="KW-0479">Metal-binding</keyword>
<dbReference type="InterPro" id="IPR036890">
    <property type="entry name" value="HATPase_C_sf"/>
</dbReference>
<dbReference type="GO" id="GO:0005694">
    <property type="term" value="C:chromosome"/>
    <property type="evidence" value="ECO:0007669"/>
    <property type="project" value="InterPro"/>
</dbReference>
<comment type="subcellular location">
    <subcellularLocation>
        <location evidence="10">Cytoplasm</location>
    </subcellularLocation>
</comment>
<dbReference type="SUPFAM" id="SSF54211">
    <property type="entry name" value="Ribosomal protein S5 domain 2-like"/>
    <property type="match status" value="1"/>
</dbReference>
<keyword evidence="4 10" id="KW-0547">Nucleotide-binding</keyword>
<dbReference type="SMART" id="SM00387">
    <property type="entry name" value="HATPase_c"/>
    <property type="match status" value="1"/>
</dbReference>
<dbReference type="NCBIfam" id="TIGR01059">
    <property type="entry name" value="gyrB"/>
    <property type="match status" value="1"/>
</dbReference>
<dbReference type="InterPro" id="IPR001241">
    <property type="entry name" value="Topo_IIA"/>
</dbReference>
<feature type="domain" description="Toprim" evidence="11">
    <location>
        <begin position="423"/>
        <end position="537"/>
    </location>
</feature>
<evidence type="ECO:0000256" key="4">
    <source>
        <dbReference type="ARBA" id="ARBA00022741"/>
    </source>
</evidence>
<dbReference type="Pfam" id="PF00986">
    <property type="entry name" value="DNA_gyraseB_C"/>
    <property type="match status" value="1"/>
</dbReference>
<dbReference type="GO" id="GO:0005524">
    <property type="term" value="F:ATP binding"/>
    <property type="evidence" value="ECO:0007669"/>
    <property type="project" value="UniProtKB-UniRule"/>
</dbReference>
<keyword evidence="8" id="KW-0238">DNA-binding</keyword>
<dbReference type="PANTHER" id="PTHR45866">
    <property type="entry name" value="DNA GYRASE/TOPOISOMERASE SUBUNIT B"/>
    <property type="match status" value="1"/>
</dbReference>
<dbReference type="HOGENOM" id="CLU_006146_4_1_0"/>
<dbReference type="GO" id="GO:0006265">
    <property type="term" value="P:DNA topological change"/>
    <property type="evidence" value="ECO:0007669"/>
    <property type="project" value="UniProtKB-UniRule"/>
</dbReference>
<dbReference type="InterPro" id="IPR006171">
    <property type="entry name" value="TOPRIM_dom"/>
</dbReference>
<dbReference type="InterPro" id="IPR020568">
    <property type="entry name" value="Ribosomal_Su5_D2-typ_SF"/>
</dbReference>
<dbReference type="AlphaFoldDB" id="H0ULR6"/>
<accession>H0ULR6</accession>
<dbReference type="CDD" id="cd16928">
    <property type="entry name" value="HATPase_GyrB-like"/>
    <property type="match status" value="1"/>
</dbReference>
<dbReference type="FunFam" id="3.30.565.10:FF:000002">
    <property type="entry name" value="DNA gyrase subunit B"/>
    <property type="match status" value="1"/>
</dbReference>
<comment type="subunit">
    <text evidence="10">Heterotetramer, composed of two GyrA and two GyrB chains. In the heterotetramer, GyrA contains the active site tyrosine that forms a transient covalent intermediate with DNA, while GyrB binds cofactors and catalyzes ATP hydrolysis.</text>
</comment>
<dbReference type="Gene3D" id="3.30.230.10">
    <property type="match status" value="1"/>
</dbReference>
<dbReference type="InterPro" id="IPR018522">
    <property type="entry name" value="TopoIIA_CS"/>
</dbReference>
<dbReference type="Pfam" id="PF02518">
    <property type="entry name" value="HATPase_c"/>
    <property type="match status" value="1"/>
</dbReference>
<feature type="binding site" evidence="10">
    <location>
        <position position="429"/>
    </location>
    <ligand>
        <name>Mg(2+)</name>
        <dbReference type="ChEBI" id="CHEBI:18420"/>
        <label>1</label>
        <note>catalytic</note>
    </ligand>
</feature>
<dbReference type="PROSITE" id="PS00177">
    <property type="entry name" value="TOPOISOMERASE_II"/>
    <property type="match status" value="1"/>
</dbReference>
<organism evidence="12 13">
    <name type="scientific">Jonquetella anthropi DSM 22815</name>
    <dbReference type="NCBI Taxonomy" id="885272"/>
    <lineage>
        <taxon>Bacteria</taxon>
        <taxon>Thermotogati</taxon>
        <taxon>Synergistota</taxon>
        <taxon>Synergistia</taxon>
        <taxon>Synergistales</taxon>
        <taxon>Dethiosulfovibrionaceae</taxon>
        <taxon>Jonquetella</taxon>
    </lineage>
</organism>
<keyword evidence="7 10" id="KW-0799">Topoisomerase</keyword>
<dbReference type="GO" id="GO:0046872">
    <property type="term" value="F:metal ion binding"/>
    <property type="evidence" value="ECO:0007669"/>
    <property type="project" value="UniProtKB-KW"/>
</dbReference>
<evidence type="ECO:0000313" key="13">
    <source>
        <dbReference type="Proteomes" id="UP000003806"/>
    </source>
</evidence>
<dbReference type="InterPro" id="IPR034160">
    <property type="entry name" value="TOPRIM_GyrB"/>
</dbReference>
<dbReference type="OrthoDB" id="9802808at2"/>
<feature type="site" description="Interaction with DNA" evidence="10">
    <location>
        <position position="457"/>
    </location>
</feature>
<dbReference type="GO" id="GO:0034335">
    <property type="term" value="F:DNA negative supercoiling activity"/>
    <property type="evidence" value="ECO:0007669"/>
    <property type="project" value="UniProtKB-ARBA"/>
</dbReference>
<keyword evidence="10" id="KW-0963">Cytoplasm</keyword>
<comment type="function">
    <text evidence="10">A type II topoisomerase that negatively supercoils closed circular double-stranded (ds) DNA in an ATP-dependent manner to modulate DNA topology and maintain chromosomes in an underwound state. Negative supercoiling favors strand separation, and DNA replication, transcription, recombination and repair, all of which involve strand separation. Also able to catalyze the interconversion of other topological isomers of dsDNA rings, including catenanes and knotted rings. Type II topoisomerases break and join 2 DNA strands simultaneously in an ATP-dependent manner.</text>
</comment>
<evidence type="ECO:0000256" key="7">
    <source>
        <dbReference type="ARBA" id="ARBA00023029"/>
    </source>
</evidence>
<sequence>MTEVQTPQADSSYGESGIVVLEGLEAVRRRPGMYIGDTTVRGLHHCVYEIVDNSVDEALAGHCGHITVTIGTDESVSVTDDGRGIPVEIHHQTGKSTVETVLTVLHAGGKFDNRSYKVSGGLHGVGVSVVNALSEWLEVTVWRDGYEYFQRYERGIPVAPLAKTLPSTRRGTRVRFLADSQIFDEVQYSAETLVSRFREMAFLIPGLTITVEDQREGKTWTFCEEGGIAEFVRYLNRDRVVLFPEPLVVSGERDGVSVEMAFQYTDDYNERLFSFANLIHTVEGGTHVAGLRSALTRAVNEGARRAGALREKDENLSGEDLREGLTCVVSVKLSNPQFEGQTKTKLGNGTVKGSVDSVIYDGLLGHFDEDSSALKPIVDKAVKARQAREAAKKARELVRKSAMSGLSLPGKLADCSSKKAEECEVYIVEGDSAGGSAKQGRDRSFQAILPLRGKILNVEKARLDKILSSKEIRVIIQALGCGIGDEFDLSKLRYHKIIIMTDADVDGAHISTLLLTFFFRHMKELVEEGHVYLAVPPLYRVQSGKKVDYLYSDRQLRTLMDSYEVEGKSPAVQRYKGLGEMNPEQLWETTMDPATRLLKRIQVDDAIAADEYFSILMGDKVEPRRDFIQTHAHEVRNLDV</sequence>
<proteinExistence type="inferred from homology"/>
<evidence type="ECO:0000256" key="9">
    <source>
        <dbReference type="ARBA" id="ARBA00023235"/>
    </source>
</evidence>
<dbReference type="SUPFAM" id="SSF56719">
    <property type="entry name" value="Type II DNA topoisomerase"/>
    <property type="match status" value="1"/>
</dbReference>
<dbReference type="STRING" id="885272.JonanDRAFT_1191"/>
<dbReference type="SUPFAM" id="SSF55874">
    <property type="entry name" value="ATPase domain of HSP90 chaperone/DNA topoisomerase II/histidine kinase"/>
    <property type="match status" value="1"/>
</dbReference>
<comment type="miscellaneous">
    <text evidence="10">Few gyrases are as efficient as E.coli at forming negative supercoils. Not all organisms have 2 type II topoisomerases; in organisms with a single type II topoisomerase this enzyme also has to decatenate newly replicated chromosomes.</text>
</comment>
<dbReference type="NCBIfam" id="NF011501">
    <property type="entry name" value="PRK14939.1"/>
    <property type="match status" value="1"/>
</dbReference>
<name>H0ULR6_9BACT</name>
<dbReference type="Pfam" id="PF00204">
    <property type="entry name" value="DNA_gyraseB"/>
    <property type="match status" value="1"/>
</dbReference>
<evidence type="ECO:0000256" key="8">
    <source>
        <dbReference type="ARBA" id="ARBA00023125"/>
    </source>
</evidence>
<feature type="site" description="Interaction with DNA" evidence="10">
    <location>
        <position position="454"/>
    </location>
</feature>
<dbReference type="InterPro" id="IPR000565">
    <property type="entry name" value="Topo_IIA_B"/>
</dbReference>
<dbReference type="InterPro" id="IPR003594">
    <property type="entry name" value="HATPase_dom"/>
</dbReference>
<dbReference type="PRINTS" id="PR01159">
    <property type="entry name" value="DNAGYRASEB"/>
</dbReference>
<dbReference type="FunFam" id="3.40.50.670:FF:000002">
    <property type="entry name" value="DNA gyrase subunit B"/>
    <property type="match status" value="1"/>
</dbReference>
<dbReference type="InterPro" id="IPR013759">
    <property type="entry name" value="Topo_IIA_B_C"/>
</dbReference>
<dbReference type="PANTHER" id="PTHR45866:SF1">
    <property type="entry name" value="DNA GYRASE SUBUNIT B, MITOCHONDRIAL"/>
    <property type="match status" value="1"/>
</dbReference>
<comment type="catalytic activity">
    <reaction evidence="1 10">
        <text>ATP-dependent breakage, passage and rejoining of double-stranded DNA.</text>
        <dbReference type="EC" id="5.6.2.2"/>
    </reaction>
</comment>
<dbReference type="EMBL" id="CM001376">
    <property type="protein sequence ID" value="EHM13557.1"/>
    <property type="molecule type" value="Genomic_DNA"/>
</dbReference>
<feature type="binding site" evidence="10">
    <location>
        <position position="502"/>
    </location>
    <ligand>
        <name>Mg(2+)</name>
        <dbReference type="ChEBI" id="CHEBI:18420"/>
        <label>1</label>
        <note>catalytic</note>
    </ligand>
</feature>
<reference evidence="12 13" key="1">
    <citation type="submission" date="2011-11" db="EMBL/GenBank/DDBJ databases">
        <title>The Noncontiguous Finished genome of Jonquetella anthropi DSM 22815.</title>
        <authorList>
            <consortium name="US DOE Joint Genome Institute (JGI-PGF)"/>
            <person name="Lucas S."/>
            <person name="Copeland A."/>
            <person name="Lapidus A."/>
            <person name="Glavina del Rio T."/>
            <person name="Dalin E."/>
            <person name="Tice H."/>
            <person name="Bruce D."/>
            <person name="Goodwin L."/>
            <person name="Pitluck S."/>
            <person name="Peters L."/>
            <person name="Mikhailova N."/>
            <person name="Held B."/>
            <person name="Kyrpides N."/>
            <person name="Mavromatis K."/>
            <person name="Ivanova N."/>
            <person name="Markowitz V."/>
            <person name="Cheng J.-F."/>
            <person name="Hugenholtz P."/>
            <person name="Woyke T."/>
            <person name="Wu D."/>
            <person name="Gronow S."/>
            <person name="Wellnitz S."/>
            <person name="Brambilla E."/>
            <person name="Klenk H.-P."/>
            <person name="Eisen J.A."/>
        </authorList>
    </citation>
    <scope>NUCLEOTIDE SEQUENCE [LARGE SCALE GENOMIC DNA]</scope>
    <source>
        <strain evidence="12 13">DSM 22815</strain>
    </source>
</reference>
<evidence type="ECO:0000256" key="10">
    <source>
        <dbReference type="HAMAP-Rule" id="MF_01898"/>
    </source>
</evidence>
<dbReference type="RefSeq" id="WP_008523161.1">
    <property type="nucleotide sequence ID" value="NZ_CM001376.1"/>
</dbReference>
<dbReference type="InterPro" id="IPR014721">
    <property type="entry name" value="Ribsml_uS5_D2-typ_fold_subgr"/>
</dbReference>
<dbReference type="SMART" id="SM00433">
    <property type="entry name" value="TOP2c"/>
    <property type="match status" value="1"/>
</dbReference>
<evidence type="ECO:0000256" key="1">
    <source>
        <dbReference type="ARBA" id="ARBA00000185"/>
    </source>
</evidence>
<keyword evidence="13" id="KW-1185">Reference proteome</keyword>
<evidence type="ECO:0000313" key="12">
    <source>
        <dbReference type="EMBL" id="EHM13557.1"/>
    </source>
</evidence>
<dbReference type="Gene3D" id="3.40.50.670">
    <property type="match status" value="1"/>
</dbReference>
<dbReference type="NCBIfam" id="NF004189">
    <property type="entry name" value="PRK05644.1"/>
    <property type="match status" value="1"/>
</dbReference>
<gene>
    <name evidence="10" type="primary">gyrB</name>
    <name evidence="12" type="ORF">JonanDRAFT_1191</name>
</gene>
<keyword evidence="9 10" id="KW-0413">Isomerase</keyword>
<dbReference type="HAMAP" id="MF_01898">
    <property type="entry name" value="GyrB"/>
    <property type="match status" value="1"/>
</dbReference>
<dbReference type="PROSITE" id="PS50880">
    <property type="entry name" value="TOPRIM"/>
    <property type="match status" value="1"/>
</dbReference>
<dbReference type="FunFam" id="3.30.230.10:FF:000005">
    <property type="entry name" value="DNA gyrase subunit B"/>
    <property type="match status" value="1"/>
</dbReference>
<protein>
    <recommendedName>
        <fullName evidence="10">DNA gyrase subunit B</fullName>
        <ecNumber evidence="10">5.6.2.2</ecNumber>
    </recommendedName>
</protein>
<keyword evidence="5 10" id="KW-0067">ATP-binding</keyword>
<keyword evidence="6 10" id="KW-0460">Magnesium</keyword>